<proteinExistence type="predicted"/>
<dbReference type="Gene3D" id="3.40.710.10">
    <property type="entry name" value="DD-peptidase/beta-lactamase superfamily"/>
    <property type="match status" value="1"/>
</dbReference>
<reference evidence="2" key="1">
    <citation type="submission" date="2016-09" db="EMBL/GenBank/DDBJ databases">
        <authorList>
            <person name="Wan X."/>
            <person name="Hou S."/>
        </authorList>
    </citation>
    <scope>NUCLEOTIDE SEQUENCE [LARGE SCALE GENOMIC DNA]</scope>
    <source>
        <strain evidence="2">KH87</strain>
    </source>
</reference>
<keyword evidence="2" id="KW-1185">Reference proteome</keyword>
<comment type="caution">
    <text evidence="1">The sequence shown here is derived from an EMBL/GenBank/DDBJ whole genome shotgun (WGS) entry which is preliminary data.</text>
</comment>
<dbReference type="SUPFAM" id="SSF56601">
    <property type="entry name" value="beta-lactamase/transpeptidase-like"/>
    <property type="match status" value="1"/>
</dbReference>
<sequence length="125" mass="14519">MVTITLRDAARFGQMMLERGVFKGKRIIPESYFQSTFDTPFTGHSTSYKILGMEEEYKNQVWMIQDANLMYTAGSFGQYIFVDYKNKFAVVFMANWANNSIQKNLDHMLRIVLSVGEHIAKKQKD</sequence>
<dbReference type="InterPro" id="IPR012338">
    <property type="entry name" value="Beta-lactam/transpept-like"/>
</dbReference>
<accession>A0A1E7Q8Q4</accession>
<dbReference type="STRING" id="1628148.BI198_13570"/>
<gene>
    <name evidence="1" type="ORF">BI198_13570</name>
</gene>
<evidence type="ECO:0000313" key="2">
    <source>
        <dbReference type="Proteomes" id="UP000242258"/>
    </source>
</evidence>
<dbReference type="AlphaFoldDB" id="A0A1E7Q8Q4"/>
<name>A0A1E7Q8Q4_9GAMM</name>
<dbReference type="EMBL" id="MKEK01000001">
    <property type="protein sequence ID" value="OEY70481.1"/>
    <property type="molecule type" value="Genomic_DNA"/>
</dbReference>
<dbReference type="Proteomes" id="UP000242258">
    <property type="component" value="Unassembled WGS sequence"/>
</dbReference>
<protein>
    <submittedName>
        <fullName evidence="1">Uncharacterized protein</fullName>
    </submittedName>
</protein>
<evidence type="ECO:0000313" key="1">
    <source>
        <dbReference type="EMBL" id="OEY70481.1"/>
    </source>
</evidence>
<organism evidence="1 2">
    <name type="scientific">Rheinheimera salexigens</name>
    <dbReference type="NCBI Taxonomy" id="1628148"/>
    <lineage>
        <taxon>Bacteria</taxon>
        <taxon>Pseudomonadati</taxon>
        <taxon>Pseudomonadota</taxon>
        <taxon>Gammaproteobacteria</taxon>
        <taxon>Chromatiales</taxon>
        <taxon>Chromatiaceae</taxon>
        <taxon>Rheinheimera</taxon>
    </lineage>
</organism>